<accession>A0ABZ2K5P3</accession>
<keyword evidence="1" id="KW-0812">Transmembrane</keyword>
<evidence type="ECO:0000313" key="2">
    <source>
        <dbReference type="EMBL" id="WXA92557.1"/>
    </source>
</evidence>
<evidence type="ECO:0000313" key="3">
    <source>
        <dbReference type="Proteomes" id="UP001379533"/>
    </source>
</evidence>
<feature type="transmembrane region" description="Helical" evidence="1">
    <location>
        <begin position="32"/>
        <end position="55"/>
    </location>
</feature>
<sequence length="109" mass="11712">MSSRSPAPCIFFIDVVSQYVRGKRPPGPETTLYFGLNTAYALGQVLFGLLALVVAVRAMDLLGRWPAIVLSIAAGGSWLIFGFLFLEYWEPRIAAAAYCALIVAAAVTA</sequence>
<dbReference type="RefSeq" id="WP_394843160.1">
    <property type="nucleotide sequence ID" value="NZ_CP089982.1"/>
</dbReference>
<evidence type="ECO:0000256" key="1">
    <source>
        <dbReference type="SAM" id="Phobius"/>
    </source>
</evidence>
<feature type="transmembrane region" description="Helical" evidence="1">
    <location>
        <begin position="67"/>
        <end position="86"/>
    </location>
</feature>
<reference evidence="2 3" key="1">
    <citation type="submission" date="2021-12" db="EMBL/GenBank/DDBJ databases">
        <title>Discovery of the Pendulisporaceae a myxobacterial family with distinct sporulation behavior and unique specialized metabolism.</title>
        <authorList>
            <person name="Garcia R."/>
            <person name="Popoff A."/>
            <person name="Bader C.D."/>
            <person name="Loehr J."/>
            <person name="Walesch S."/>
            <person name="Walt C."/>
            <person name="Boldt J."/>
            <person name="Bunk B."/>
            <person name="Haeckl F.J.F.P.J."/>
            <person name="Gunesch A.P."/>
            <person name="Birkelbach J."/>
            <person name="Nuebel U."/>
            <person name="Pietschmann T."/>
            <person name="Bach T."/>
            <person name="Mueller R."/>
        </authorList>
    </citation>
    <scope>NUCLEOTIDE SEQUENCE [LARGE SCALE GENOMIC DNA]</scope>
    <source>
        <strain evidence="2 3">MSr12523</strain>
    </source>
</reference>
<keyword evidence="1" id="KW-0472">Membrane</keyword>
<protein>
    <submittedName>
        <fullName evidence="2">Uncharacterized protein</fullName>
    </submittedName>
</protein>
<dbReference type="EMBL" id="CP089982">
    <property type="protein sequence ID" value="WXA92557.1"/>
    <property type="molecule type" value="Genomic_DNA"/>
</dbReference>
<proteinExistence type="predicted"/>
<name>A0ABZ2K5P3_9BACT</name>
<gene>
    <name evidence="2" type="ORF">LZC95_39685</name>
</gene>
<dbReference type="Proteomes" id="UP001379533">
    <property type="component" value="Chromosome"/>
</dbReference>
<keyword evidence="1" id="KW-1133">Transmembrane helix</keyword>
<organism evidence="2 3">
    <name type="scientific">Pendulispora brunnea</name>
    <dbReference type="NCBI Taxonomy" id="2905690"/>
    <lineage>
        <taxon>Bacteria</taxon>
        <taxon>Pseudomonadati</taxon>
        <taxon>Myxococcota</taxon>
        <taxon>Myxococcia</taxon>
        <taxon>Myxococcales</taxon>
        <taxon>Sorangiineae</taxon>
        <taxon>Pendulisporaceae</taxon>
        <taxon>Pendulispora</taxon>
    </lineage>
</organism>
<feature type="transmembrane region" description="Helical" evidence="1">
    <location>
        <begin position="92"/>
        <end position="108"/>
    </location>
</feature>
<keyword evidence="3" id="KW-1185">Reference proteome</keyword>